<reference evidence="3 4" key="1">
    <citation type="submission" date="2020-08" db="EMBL/GenBank/DDBJ databases">
        <title>Genomic Encyclopedia of Type Strains, Phase IV (KMG-IV): sequencing the most valuable type-strain genomes for metagenomic binning, comparative biology and taxonomic classification.</title>
        <authorList>
            <person name="Goeker M."/>
        </authorList>
    </citation>
    <scope>NUCLEOTIDE SEQUENCE [LARGE SCALE GENOMIC DNA]</scope>
    <source>
        <strain evidence="3 4">DSM 103733</strain>
    </source>
</reference>
<evidence type="ECO:0000313" key="3">
    <source>
        <dbReference type="EMBL" id="MBB6142232.1"/>
    </source>
</evidence>
<dbReference type="PANTHER" id="PTHR48098:SF3">
    <property type="entry name" value="IRON(III) ENTEROBACTIN ESTERASE"/>
    <property type="match status" value="1"/>
</dbReference>
<comment type="caution">
    <text evidence="3">The sequence shown here is derived from an EMBL/GenBank/DDBJ whole genome shotgun (WGS) entry which is preliminary data.</text>
</comment>
<organism evidence="3 4">
    <name type="scientific">Silvibacterium bohemicum</name>
    <dbReference type="NCBI Taxonomy" id="1577686"/>
    <lineage>
        <taxon>Bacteria</taxon>
        <taxon>Pseudomonadati</taxon>
        <taxon>Acidobacteriota</taxon>
        <taxon>Terriglobia</taxon>
        <taxon>Terriglobales</taxon>
        <taxon>Acidobacteriaceae</taxon>
        <taxon>Silvibacterium</taxon>
    </lineage>
</organism>
<dbReference type="AlphaFoldDB" id="A0A841JLJ7"/>
<dbReference type="EMBL" id="JACHEK010000001">
    <property type="protein sequence ID" value="MBB6142232.1"/>
    <property type="molecule type" value="Genomic_DNA"/>
</dbReference>
<dbReference type="Gene3D" id="3.40.50.1820">
    <property type="entry name" value="alpha/beta hydrolase"/>
    <property type="match status" value="1"/>
</dbReference>
<dbReference type="InterPro" id="IPR000801">
    <property type="entry name" value="Esterase-like"/>
</dbReference>
<evidence type="ECO:0000256" key="1">
    <source>
        <dbReference type="SAM" id="MobiDB-lite"/>
    </source>
</evidence>
<evidence type="ECO:0000313" key="4">
    <source>
        <dbReference type="Proteomes" id="UP000538666"/>
    </source>
</evidence>
<feature type="signal peptide" evidence="2">
    <location>
        <begin position="1"/>
        <end position="20"/>
    </location>
</feature>
<evidence type="ECO:0000256" key="2">
    <source>
        <dbReference type="SAM" id="SignalP"/>
    </source>
</evidence>
<dbReference type="Proteomes" id="UP000538666">
    <property type="component" value="Unassembled WGS sequence"/>
</dbReference>
<dbReference type="InterPro" id="IPR029058">
    <property type="entry name" value="AB_hydrolase_fold"/>
</dbReference>
<keyword evidence="4" id="KW-1185">Reference proteome</keyword>
<sequence>MTIMWRTAALSLFLVLPAFASEKLTAPQLIELANHHSESLRDAIPATFDEKNLKEGTAWAGHGADFFFAVEAPSQPTLIVDDESGPQLKQIGGTNLWYAVATIEPVGKLHSFSYLVARKRFGGKLDLPSFGPLSYLQPGVPSGTLSPKITHTSKIYDGMKSDYWIYVPAEYDPKTPAALMVFQDGEGYTHRDGNNPALNVIDNLIAQKKIPVMICVFINPGDISGSPETPTYKFVKMYSDQWKRTLKDSMRSTLYDTVSDRYDRFLRDEILADVAAKYNIRKDAYSHAITGLSSGGICSFNAAWQMPDLFNRVITWIGSYSAIQWKEDAAVVDGGQDYPEKILREPHRNLRAWLEDGANDQENDRYGSWPLANIRMANALHLKGYDFHLSFTEGTHDSAGGAAEFPEEMTWLWRDYDPTKTEQTYEADPAEKDKPPFRVKIANRDAE</sequence>
<gene>
    <name evidence="3" type="ORF">HNQ77_000170</name>
</gene>
<protein>
    <submittedName>
        <fullName evidence="3">Enterochelin esterase family protein</fullName>
    </submittedName>
</protein>
<dbReference type="RefSeq" id="WP_184084457.1">
    <property type="nucleotide sequence ID" value="NZ_JACHEK010000001.1"/>
</dbReference>
<name>A0A841JLJ7_9BACT</name>
<dbReference type="InterPro" id="IPR050583">
    <property type="entry name" value="Mycobacterial_A85_antigen"/>
</dbReference>
<dbReference type="Pfam" id="PF00756">
    <property type="entry name" value="Esterase"/>
    <property type="match status" value="1"/>
</dbReference>
<dbReference type="PANTHER" id="PTHR48098">
    <property type="entry name" value="ENTEROCHELIN ESTERASE-RELATED"/>
    <property type="match status" value="1"/>
</dbReference>
<accession>A0A841JLJ7</accession>
<dbReference type="SUPFAM" id="SSF53474">
    <property type="entry name" value="alpha/beta-Hydrolases"/>
    <property type="match status" value="1"/>
</dbReference>
<feature type="chain" id="PRO_5032965918" evidence="2">
    <location>
        <begin position="21"/>
        <end position="447"/>
    </location>
</feature>
<feature type="compositionally biased region" description="Basic and acidic residues" evidence="1">
    <location>
        <begin position="429"/>
        <end position="447"/>
    </location>
</feature>
<proteinExistence type="predicted"/>
<keyword evidence="2" id="KW-0732">Signal</keyword>
<feature type="region of interest" description="Disordered" evidence="1">
    <location>
        <begin position="420"/>
        <end position="447"/>
    </location>
</feature>